<dbReference type="Pfam" id="PF05758">
    <property type="entry name" value="Ycf1"/>
    <property type="match status" value="3"/>
</dbReference>
<evidence type="ECO:0000256" key="12">
    <source>
        <dbReference type="ARBA" id="ARBA00023136"/>
    </source>
</evidence>
<keyword evidence="9 14" id="KW-1001">Plastid inner membrane</keyword>
<comment type="subcellular location">
    <subcellularLocation>
        <location evidence="2">Plastid</location>
        <location evidence="2">Chloroplast inner membrane</location>
        <topology evidence="2">Multi-pass membrane protein</topology>
    </subcellularLocation>
</comment>
<reference evidence="16" key="1">
    <citation type="submission" date="2018-08" db="EMBL/GenBank/DDBJ databases">
        <title>The Complete Chloroplast Genomes of Cuscuta japonica and Cuscuta chinensis.</title>
        <authorList>
            <person name="Park I."/>
            <person name="Moon B.C."/>
        </authorList>
    </citation>
    <scope>NUCLEOTIDE SEQUENCE</scope>
</reference>
<name>A0A3S8UZP7_CUSJA</name>
<evidence type="ECO:0000256" key="13">
    <source>
        <dbReference type="ARBA" id="ARBA00029978"/>
    </source>
</evidence>
<evidence type="ECO:0000256" key="4">
    <source>
        <dbReference type="ARBA" id="ARBA00011510"/>
    </source>
</evidence>
<evidence type="ECO:0000256" key="7">
    <source>
        <dbReference type="ARBA" id="ARBA00022528"/>
    </source>
</evidence>
<proteinExistence type="inferred from homology"/>
<dbReference type="PANTHER" id="PTHR33163:SF40">
    <property type="entry name" value="PROTEIN TIC 214"/>
    <property type="match status" value="1"/>
</dbReference>
<evidence type="ECO:0000256" key="6">
    <source>
        <dbReference type="ARBA" id="ARBA00022448"/>
    </source>
</evidence>
<comment type="similarity">
    <text evidence="3 14">Belongs to the TIC214 family.</text>
</comment>
<feature type="transmembrane region" description="Helical" evidence="14">
    <location>
        <begin position="89"/>
        <end position="109"/>
    </location>
</feature>
<keyword evidence="7 14" id="KW-0150">Chloroplast</keyword>
<comment type="function">
    <text evidence="1 14">Involved in protein precursor import into chloroplasts. May be part of an intermediate translocation complex acting as a protein-conducting channel at the inner envelope.</text>
</comment>
<keyword evidence="10 14" id="KW-0653">Protein transport</keyword>
<dbReference type="InterPro" id="IPR008896">
    <property type="entry name" value="TIC214"/>
</dbReference>
<evidence type="ECO:0000256" key="5">
    <source>
        <dbReference type="ARBA" id="ARBA00016640"/>
    </source>
</evidence>
<organism evidence="16">
    <name type="scientific">Cuscuta japonica</name>
    <name type="common">Japanese dodder</name>
    <dbReference type="NCBI Taxonomy" id="81913"/>
    <lineage>
        <taxon>Eukaryota</taxon>
        <taxon>Viridiplantae</taxon>
        <taxon>Streptophyta</taxon>
        <taxon>Embryophyta</taxon>
        <taxon>Tracheophyta</taxon>
        <taxon>Spermatophyta</taxon>
        <taxon>Magnoliopsida</taxon>
        <taxon>eudicotyledons</taxon>
        <taxon>Gunneridae</taxon>
        <taxon>Pentapetalae</taxon>
        <taxon>asterids</taxon>
        <taxon>lamiids</taxon>
        <taxon>Solanales</taxon>
        <taxon>Convolvulaceae</taxon>
        <taxon>Cuscuteae</taxon>
        <taxon>Cuscuta</taxon>
        <taxon>Cuscuta subgen. Monogynella</taxon>
    </lineage>
</organism>
<gene>
    <name evidence="16" type="primary">ycf1</name>
    <name evidence="14" type="synonym">TIC214</name>
</gene>
<feature type="transmembrane region" description="Helical" evidence="14">
    <location>
        <begin position="222"/>
        <end position="241"/>
    </location>
</feature>
<feature type="transmembrane region" description="Helical" evidence="14">
    <location>
        <begin position="176"/>
        <end position="201"/>
    </location>
</feature>
<dbReference type="GO" id="GO:0015031">
    <property type="term" value="P:protein transport"/>
    <property type="evidence" value="ECO:0007669"/>
    <property type="project" value="UniProtKB-KW"/>
</dbReference>
<evidence type="ECO:0000256" key="8">
    <source>
        <dbReference type="ARBA" id="ARBA00022692"/>
    </source>
</evidence>
<evidence type="ECO:0000256" key="1">
    <source>
        <dbReference type="ARBA" id="ARBA00002515"/>
    </source>
</evidence>
<feature type="compositionally biased region" description="Polar residues" evidence="15">
    <location>
        <begin position="608"/>
        <end position="619"/>
    </location>
</feature>
<keyword evidence="12 14" id="KW-0472">Membrane</keyword>
<evidence type="ECO:0000256" key="9">
    <source>
        <dbReference type="ARBA" id="ARBA00022780"/>
    </source>
</evidence>
<keyword evidence="11 14" id="KW-1133">Transmembrane helix</keyword>
<evidence type="ECO:0000256" key="3">
    <source>
        <dbReference type="ARBA" id="ARBA00009956"/>
    </source>
</evidence>
<feature type="compositionally biased region" description="Basic and acidic residues" evidence="15">
    <location>
        <begin position="270"/>
        <end position="285"/>
    </location>
</feature>
<accession>A0A3S8UZP7</accession>
<keyword evidence="14 16" id="KW-0934">Plastid</keyword>
<feature type="transmembrane region" description="Helical" evidence="14">
    <location>
        <begin position="63"/>
        <end position="83"/>
    </location>
</feature>
<dbReference type="EMBL" id="MH780080">
    <property type="protein sequence ID" value="AZL92887.1"/>
    <property type="molecule type" value="Genomic_DNA"/>
</dbReference>
<dbReference type="GO" id="GO:0009706">
    <property type="term" value="C:chloroplast inner membrane"/>
    <property type="evidence" value="ECO:0007669"/>
    <property type="project" value="UniProtKB-SubCell"/>
</dbReference>
<dbReference type="PANTHER" id="PTHR33163">
    <property type="entry name" value="PROTEIN TIC 214-RELATED"/>
    <property type="match status" value="1"/>
</dbReference>
<evidence type="ECO:0000313" key="16">
    <source>
        <dbReference type="EMBL" id="AZL92887.1"/>
    </source>
</evidence>
<feature type="region of interest" description="Disordered" evidence="15">
    <location>
        <begin position="608"/>
        <end position="641"/>
    </location>
</feature>
<evidence type="ECO:0000256" key="15">
    <source>
        <dbReference type="SAM" id="MobiDB-lite"/>
    </source>
</evidence>
<feature type="transmembrane region" description="Helical" evidence="14">
    <location>
        <begin position="13"/>
        <end position="32"/>
    </location>
</feature>
<evidence type="ECO:0000256" key="11">
    <source>
        <dbReference type="ARBA" id="ARBA00022989"/>
    </source>
</evidence>
<keyword evidence="8 14" id="KW-0812">Transmembrane</keyword>
<sequence length="1728" mass="205015">MIVNNMSNLCPKIINSVVVVGLYYGFLTALSIRPSHIFLIRTLLLEKETTKNKGVAEETKKKVAATTGFIMGQFIRFISIYYGPLYGALGRPYTITILVLPYLLIHIFWNGRFKIWNTDKSFFAYDSNKLNSIRNLEISCVFLNHFMLELLNNCILPNSTLARLVSIYMFRCNNKIFFLTSSFFAWFIGQIFILNCFKLVLVWIRKNNYIRSTFRNSLLRNSIFFILLNCIFGSLLFILSIQCLGRIPSPIPTQKLSEVFSKIEQRERERLQREEEKGVENKEQSTEEDPSPFLEEKAGWDKEKEPDYKFADSELEILQKNESKNQEFEKHLAALLFDYKRWTRPFRYIKNNRREQALRNELSQYFFDTYQSDGKNRLSFTHPISLSTFLKMIKLKIPVEKNILNSNPLDKGWVSRNKKQMNYLIISFLNRVNNLDKAVALPRIEFETTRTRLCIHNDENKQEYLPENYDPLLTGPYRGRIKKELLPRNDTLSEHLVETVMLNRLHALVLLNTNFKNSNQTLLSNLKLMDSEQITELLVNTIETHDLNFIKKYSTIEEISKKVPRWSYKLITELEQISYYKNPPDDHDIRSRKGISVVIFDPTKEAATSNSKSKTNIPKDTNLETKNQSENESESDDKDDKLVVIRYPQQSDFRQGLIKDSLRTQRRKIIIQELFNANVHSPLFFDRLTIVFSFPRLKQIFQNLSARHVVGISKSTDKQTKKEEKRENKRREQKERLEIGDAWDVFPVAQTIRGFLLLTQSFIRKKIILPSLIIGKNIGRILLFQIPEWSEDLRELNRETYIKCTYNGIPLSEKKFPENWLTEGIQIKILFPFCLKPWHPYKPLTSHYDFCFLTVWGRETEQPFGHPRKTPSFFEPVLQELDKKIVNIKARIFSKVKINLFNRVSKEKDFQISNQIMNESFRQIEEIPSCTNSSLIEKMQNMTHRTGTIKKKIERMTEEKKKVILQRYISSYKRSYRLALEKTLCKMVKVTKNRLIWKFYYFKKLFNQRIYNDIFLYTIYICRITTQLFLESTKKLIYKYILNNERNKKQIYFNKETKNKINFFSKLKTYKNSNKNSYLSCDLSNLSQAYVFYKIAQTGGLNVCKLISALQQNGISFFIKTQIKDSFHTQGIFQSELIHKKLQWPKTSQWKNWLRVNSEYDLSHIFWFSLISQKQKWRKRVNQYHRSKKKYLNKWNSRGKYRFSDYKKQNVSKPVSDNFKKCYQYDLLSYKSINYEKKSAYSSTPKVTKGQAISYNDNMSQNILGKIKQLCIPYIGKNIDRKYLIWKNIHFSLRKKVDIEPWVAVNTSSNKDSTIGTYNYKLIHQIEKKEKELFSLPIHQNTELNQPNSTNSLNSLVDWMGMNEQILNRPITNLELWFFPEFMWLFNVYKTKPWIIPSKILILNSNLSETDSKQKSETDSKQKSETDSKQKSETDSKQKSEIDSEQKSEIDSEQKSETDSKQKSEIDSKQKSEIDSEQKSEIDSEQKNIAETQKYLEGDSAKSEKKKKTELELFTKKYFLFQLRGDQTFKKSFFKNIQIYCLLLRLINRKKMTLSFIQRRQLNLRIMPSMNNILNVQKFLKRTGLVMDPLPLSIKTDGKFLLYKIVGISLVHKSKHQTNQTYQKRRRIRAGENNHFAVLVLENILSSRCRRELRTLICLNYKNWICNQFWEQRNPQHNEKREFIQKFLWPNYRLEDLACVNRYSFDTTNGSRFSILRFHMYLPWKIPG</sequence>
<feature type="region of interest" description="Disordered" evidence="15">
    <location>
        <begin position="1409"/>
        <end position="1488"/>
    </location>
</feature>
<protein>
    <recommendedName>
        <fullName evidence="5 14">Protein TIC 214</fullName>
    </recommendedName>
    <alternativeName>
        <fullName evidence="13 14">Translocon at the inner envelope membrane of chloroplasts 214</fullName>
    </alternativeName>
</protein>
<comment type="subunit">
    <text evidence="4 14">Part of the Tic complex.</text>
</comment>
<feature type="compositionally biased region" description="Basic and acidic residues" evidence="15">
    <location>
        <begin position="1410"/>
        <end position="1488"/>
    </location>
</feature>
<keyword evidence="6 14" id="KW-0813">Transport</keyword>
<geneLocation type="chloroplast" evidence="16"/>
<evidence type="ECO:0000256" key="14">
    <source>
        <dbReference type="RuleBase" id="RU364085"/>
    </source>
</evidence>
<evidence type="ECO:0000256" key="2">
    <source>
        <dbReference type="ARBA" id="ARBA00004478"/>
    </source>
</evidence>
<feature type="region of interest" description="Disordered" evidence="15">
    <location>
        <begin position="270"/>
        <end position="296"/>
    </location>
</feature>
<evidence type="ECO:0000256" key="10">
    <source>
        <dbReference type="ARBA" id="ARBA00022927"/>
    </source>
</evidence>